<evidence type="ECO:0008006" key="3">
    <source>
        <dbReference type="Google" id="ProtNLM"/>
    </source>
</evidence>
<dbReference type="EMBL" id="BSOW01000035">
    <property type="protein sequence ID" value="GLR90576.1"/>
    <property type="molecule type" value="Genomic_DNA"/>
</dbReference>
<sequence length="125" mass="13199">MNVALLSIALASQLGNPLVIPVGDVVPVINIEKTCKETAATDKAVNLALPQSVENCMRDENAAQQQLAAIWSNYAASIRDRCAAEATIAGMGSYVDLLTCMQMTDPATLSPAPALRGASRNRNKN</sequence>
<organism evidence="1 2">
    <name type="scientific">Bradyrhizobium iriomotense</name>
    <dbReference type="NCBI Taxonomy" id="441950"/>
    <lineage>
        <taxon>Bacteria</taxon>
        <taxon>Pseudomonadati</taxon>
        <taxon>Pseudomonadota</taxon>
        <taxon>Alphaproteobacteria</taxon>
        <taxon>Hyphomicrobiales</taxon>
        <taxon>Nitrobacteraceae</taxon>
        <taxon>Bradyrhizobium</taxon>
    </lineage>
</organism>
<proteinExistence type="predicted"/>
<name>A0ABQ6BD40_9BRAD</name>
<protein>
    <recommendedName>
        <fullName evidence="3">DUF1311 domain-containing protein</fullName>
    </recommendedName>
</protein>
<evidence type="ECO:0000313" key="1">
    <source>
        <dbReference type="EMBL" id="GLR90576.1"/>
    </source>
</evidence>
<comment type="caution">
    <text evidence="1">The sequence shown here is derived from an EMBL/GenBank/DDBJ whole genome shotgun (WGS) entry which is preliminary data.</text>
</comment>
<accession>A0ABQ6BD40</accession>
<dbReference type="Proteomes" id="UP001156905">
    <property type="component" value="Unassembled WGS sequence"/>
</dbReference>
<gene>
    <name evidence="1" type="ORF">GCM10007857_72910</name>
</gene>
<dbReference type="RefSeq" id="WP_284273529.1">
    <property type="nucleotide sequence ID" value="NZ_BSOW01000035.1"/>
</dbReference>
<keyword evidence="2" id="KW-1185">Reference proteome</keyword>
<reference evidence="2" key="1">
    <citation type="journal article" date="2019" name="Int. J. Syst. Evol. Microbiol.">
        <title>The Global Catalogue of Microorganisms (GCM) 10K type strain sequencing project: providing services to taxonomists for standard genome sequencing and annotation.</title>
        <authorList>
            <consortium name="The Broad Institute Genomics Platform"/>
            <consortium name="The Broad Institute Genome Sequencing Center for Infectious Disease"/>
            <person name="Wu L."/>
            <person name="Ma J."/>
        </authorList>
    </citation>
    <scope>NUCLEOTIDE SEQUENCE [LARGE SCALE GENOMIC DNA]</scope>
    <source>
        <strain evidence="2">NBRC 102520</strain>
    </source>
</reference>
<evidence type="ECO:0000313" key="2">
    <source>
        <dbReference type="Proteomes" id="UP001156905"/>
    </source>
</evidence>